<evidence type="ECO:0000313" key="2">
    <source>
        <dbReference type="EnsemblPlants" id="cds.evm.model.10.296"/>
    </source>
</evidence>
<dbReference type="Proteomes" id="UP000596661">
    <property type="component" value="Unassembled WGS sequence"/>
</dbReference>
<dbReference type="EMBL" id="UZAU01000791">
    <property type="status" value="NOT_ANNOTATED_CDS"/>
    <property type="molecule type" value="Genomic_DNA"/>
</dbReference>
<feature type="region of interest" description="Disordered" evidence="1">
    <location>
        <begin position="40"/>
        <end position="94"/>
    </location>
</feature>
<sequence length="94" mass="10208">MYRRLLTTKSDSRGGNNASLDNSIFLASEGLFQETEFLKESGVGLNDDETQQSGGDVERGNDSGGEVEFTDDKVKEDAEYEGCGHSSVRDLVVP</sequence>
<accession>A0A803QN79</accession>
<evidence type="ECO:0000313" key="3">
    <source>
        <dbReference type="Proteomes" id="UP000596661"/>
    </source>
</evidence>
<dbReference type="Gramene" id="evm.model.10.296">
    <property type="protein sequence ID" value="cds.evm.model.10.296"/>
    <property type="gene ID" value="evm.TU.10.296"/>
</dbReference>
<organism evidence="2 3">
    <name type="scientific">Cannabis sativa</name>
    <name type="common">Hemp</name>
    <name type="synonym">Marijuana</name>
    <dbReference type="NCBI Taxonomy" id="3483"/>
    <lineage>
        <taxon>Eukaryota</taxon>
        <taxon>Viridiplantae</taxon>
        <taxon>Streptophyta</taxon>
        <taxon>Embryophyta</taxon>
        <taxon>Tracheophyta</taxon>
        <taxon>Spermatophyta</taxon>
        <taxon>Magnoliopsida</taxon>
        <taxon>eudicotyledons</taxon>
        <taxon>Gunneridae</taxon>
        <taxon>Pentapetalae</taxon>
        <taxon>rosids</taxon>
        <taxon>fabids</taxon>
        <taxon>Rosales</taxon>
        <taxon>Cannabaceae</taxon>
        <taxon>Cannabis</taxon>
    </lineage>
</organism>
<evidence type="ECO:0000256" key="1">
    <source>
        <dbReference type="SAM" id="MobiDB-lite"/>
    </source>
</evidence>
<feature type="compositionally biased region" description="Polar residues" evidence="1">
    <location>
        <begin position="7"/>
        <end position="20"/>
    </location>
</feature>
<protein>
    <submittedName>
        <fullName evidence="2">Uncharacterized protein</fullName>
    </submittedName>
</protein>
<proteinExistence type="predicted"/>
<dbReference type="EnsemblPlants" id="evm.model.10.296">
    <property type="protein sequence ID" value="cds.evm.model.10.296"/>
    <property type="gene ID" value="evm.TU.10.296"/>
</dbReference>
<keyword evidence="3" id="KW-1185">Reference proteome</keyword>
<name>A0A803QN79_CANSA</name>
<reference evidence="2" key="1">
    <citation type="submission" date="2021-03" db="UniProtKB">
        <authorList>
            <consortium name="EnsemblPlants"/>
        </authorList>
    </citation>
    <scope>IDENTIFICATION</scope>
</reference>
<dbReference type="AlphaFoldDB" id="A0A803QN79"/>
<feature type="region of interest" description="Disordered" evidence="1">
    <location>
        <begin position="1"/>
        <end position="20"/>
    </location>
</feature>